<keyword evidence="12" id="KW-1185">Reference proteome</keyword>
<keyword evidence="6 7" id="KW-0342">GTP-binding</keyword>
<evidence type="ECO:0000256" key="1">
    <source>
        <dbReference type="ARBA" id="ARBA00011043"/>
    </source>
</evidence>
<comment type="caution">
    <text evidence="7">Lacks conserved residue(s) required for the propagation of feature annotation.</text>
</comment>
<dbReference type="NCBIfam" id="NF003661">
    <property type="entry name" value="PRK05291.1-3"/>
    <property type="match status" value="1"/>
</dbReference>
<dbReference type="Gene3D" id="1.20.120.430">
    <property type="entry name" value="tRNA modification GTPase MnmE domain 2"/>
    <property type="match status" value="1"/>
</dbReference>
<evidence type="ECO:0000313" key="11">
    <source>
        <dbReference type="EMBL" id="MXO48012.1"/>
    </source>
</evidence>
<dbReference type="InterPro" id="IPR018948">
    <property type="entry name" value="GTP-bd_TrmE_N"/>
</dbReference>
<keyword evidence="7" id="KW-0963">Cytoplasm</keyword>
<protein>
    <recommendedName>
        <fullName evidence="7">tRNA modification GTPase MnmE</fullName>
        <ecNumber evidence="7">3.6.-.-</ecNumber>
    </recommendedName>
</protein>
<feature type="binding site" evidence="7">
    <location>
        <begin position="223"/>
        <end position="228"/>
    </location>
    <ligand>
        <name>GTP</name>
        <dbReference type="ChEBI" id="CHEBI:37565"/>
    </ligand>
</feature>
<dbReference type="InterPro" id="IPR027266">
    <property type="entry name" value="TrmE/GcvT-like"/>
</dbReference>
<dbReference type="NCBIfam" id="TIGR00231">
    <property type="entry name" value="small_GTP"/>
    <property type="match status" value="1"/>
</dbReference>
<evidence type="ECO:0000259" key="10">
    <source>
        <dbReference type="Pfam" id="PF12631"/>
    </source>
</evidence>
<feature type="binding site" evidence="7">
    <location>
        <begin position="267"/>
        <end position="270"/>
    </location>
    <ligand>
        <name>GTP</name>
        <dbReference type="ChEBI" id="CHEBI:37565"/>
    </ligand>
</feature>
<dbReference type="CDD" id="cd04164">
    <property type="entry name" value="trmE"/>
    <property type="match status" value="1"/>
</dbReference>
<dbReference type="PANTHER" id="PTHR42714:SF2">
    <property type="entry name" value="TRNA MODIFICATION GTPASE GTPBP3, MITOCHONDRIAL"/>
    <property type="match status" value="1"/>
</dbReference>
<proteinExistence type="inferred from homology"/>
<evidence type="ECO:0000256" key="3">
    <source>
        <dbReference type="ARBA" id="ARBA00022741"/>
    </source>
</evidence>
<feature type="domain" description="G" evidence="8">
    <location>
        <begin position="215"/>
        <end position="302"/>
    </location>
</feature>
<dbReference type="SUPFAM" id="SSF52540">
    <property type="entry name" value="P-loop containing nucleoside triphosphate hydrolases"/>
    <property type="match status" value="1"/>
</dbReference>
<evidence type="ECO:0000256" key="7">
    <source>
        <dbReference type="HAMAP-Rule" id="MF_00379"/>
    </source>
</evidence>
<dbReference type="CDD" id="cd14858">
    <property type="entry name" value="TrmE_N"/>
    <property type="match status" value="1"/>
</dbReference>
<feature type="binding site" evidence="7">
    <location>
        <position position="227"/>
    </location>
    <ligand>
        <name>Mg(2+)</name>
        <dbReference type="ChEBI" id="CHEBI:18420"/>
    </ligand>
</feature>
<dbReference type="InterPro" id="IPR031168">
    <property type="entry name" value="G_TrmE"/>
</dbReference>
<dbReference type="InterPro" id="IPR027368">
    <property type="entry name" value="MnmE_dom2"/>
</dbReference>
<dbReference type="GO" id="GO:0003924">
    <property type="term" value="F:GTPase activity"/>
    <property type="evidence" value="ECO:0007669"/>
    <property type="project" value="UniProtKB-UniRule"/>
</dbReference>
<keyword evidence="5 7" id="KW-0630">Potassium</keyword>
<keyword evidence="7" id="KW-0460">Magnesium</keyword>
<name>A0A844XSL8_9SPHN</name>
<dbReference type="FunFam" id="3.30.1360.120:FF:000007">
    <property type="entry name" value="tRNA modification GTPase GTPBP3, mitochondrial"/>
    <property type="match status" value="1"/>
</dbReference>
<comment type="caution">
    <text evidence="11">The sequence shown here is derived from an EMBL/GenBank/DDBJ whole genome shotgun (WGS) entry which is preliminary data.</text>
</comment>
<comment type="subcellular location">
    <subcellularLocation>
        <location evidence="7">Cytoplasm</location>
    </subcellularLocation>
</comment>
<dbReference type="InterPro" id="IPR025867">
    <property type="entry name" value="MnmE_helical"/>
</dbReference>
<organism evidence="11 12">
    <name type="scientific">Qipengyuania vulgaris</name>
    <dbReference type="NCBI Taxonomy" id="291985"/>
    <lineage>
        <taxon>Bacteria</taxon>
        <taxon>Pseudomonadati</taxon>
        <taxon>Pseudomonadota</taxon>
        <taxon>Alphaproteobacteria</taxon>
        <taxon>Sphingomonadales</taxon>
        <taxon>Erythrobacteraceae</taxon>
        <taxon>Qipengyuania</taxon>
    </lineage>
</organism>
<comment type="similarity">
    <text evidence="1 7">Belongs to the TRAFAC class TrmE-Era-EngA-EngB-Septin-like GTPase superfamily. TrmE GTPase family.</text>
</comment>
<dbReference type="Gene3D" id="3.40.50.300">
    <property type="entry name" value="P-loop containing nucleotide triphosphate hydrolases"/>
    <property type="match status" value="1"/>
</dbReference>
<dbReference type="Pfam" id="PF10396">
    <property type="entry name" value="TrmE_N"/>
    <property type="match status" value="1"/>
</dbReference>
<keyword evidence="7" id="KW-0479">Metal-binding</keyword>
<dbReference type="InterPro" id="IPR006073">
    <property type="entry name" value="GTP-bd"/>
</dbReference>
<dbReference type="GO" id="GO:0030488">
    <property type="term" value="P:tRNA methylation"/>
    <property type="evidence" value="ECO:0007669"/>
    <property type="project" value="TreeGrafter"/>
</dbReference>
<accession>A0A844XSL8</accession>
<dbReference type="RefSeq" id="WP_160727569.1">
    <property type="nucleotide sequence ID" value="NZ_WTYC01000003.1"/>
</dbReference>
<dbReference type="SUPFAM" id="SSF116878">
    <property type="entry name" value="TrmE connector domain"/>
    <property type="match status" value="1"/>
</dbReference>
<dbReference type="GO" id="GO:0002098">
    <property type="term" value="P:tRNA wobble uridine modification"/>
    <property type="evidence" value="ECO:0007669"/>
    <property type="project" value="TreeGrafter"/>
</dbReference>
<dbReference type="InterPro" id="IPR004520">
    <property type="entry name" value="GTPase_MnmE"/>
</dbReference>
<dbReference type="Pfam" id="PF01926">
    <property type="entry name" value="MMR_HSR1"/>
    <property type="match status" value="1"/>
</dbReference>
<sequence length="424" mass="45096">MTDTIFALSSGAPPAAIGVIRISGPRAGEAVIRLAGALPEARQARLRSLRDREGSVLDKSLVVWFPGPRTATGEDLAELHCHGGRAVVGAIETELNSMKGLRGAEPGEFTRRAFANGIIDLAEAEGLGDLLAAETELQRRAAQAAAGGGLSRRVEEWRTQVLSLSAHVEAQLDFDDEDDVGGLTEVFHVELGDLLRNWQNALEAPRAERLRDGIRVVLAGPPNSGKSSLFNAILEEGAAIVSAEAGTTRDVIERPVALCGVPFVLVDTAGLRDEGAGEIESIGIDRARMEVARADIVLWLGPEGQGPEDALEVASRADVEADAKQAAAYTVSSVTGFGLDRLVDGLIEQARRLLPRPGDSVLNARQSSALAEAFEILAEGSESEDLLVVAERLRLSRLALDRLLGRHSTEDMLDALFGRFCIGK</sequence>
<dbReference type="InterPro" id="IPR005225">
    <property type="entry name" value="Small_GTP-bd"/>
</dbReference>
<evidence type="ECO:0000259" key="9">
    <source>
        <dbReference type="Pfam" id="PF10396"/>
    </source>
</evidence>
<gene>
    <name evidence="7 11" type="primary">mnmE</name>
    <name evidence="7" type="synonym">trmE</name>
    <name evidence="11" type="ORF">GRI69_07060</name>
</gene>
<evidence type="ECO:0000256" key="4">
    <source>
        <dbReference type="ARBA" id="ARBA00022801"/>
    </source>
</evidence>
<keyword evidence="2 7" id="KW-0819">tRNA processing</keyword>
<keyword evidence="4 7" id="KW-0378">Hydrolase</keyword>
<comment type="cofactor">
    <cofactor evidence="7">
        <name>K(+)</name>
        <dbReference type="ChEBI" id="CHEBI:29103"/>
    </cofactor>
    <text evidence="7">Binds 1 potassium ion per subunit.</text>
</comment>
<evidence type="ECO:0000313" key="12">
    <source>
        <dbReference type="Proteomes" id="UP000448199"/>
    </source>
</evidence>
<evidence type="ECO:0000256" key="2">
    <source>
        <dbReference type="ARBA" id="ARBA00022694"/>
    </source>
</evidence>
<dbReference type="EMBL" id="WTYC01000003">
    <property type="protein sequence ID" value="MXO48012.1"/>
    <property type="molecule type" value="Genomic_DNA"/>
</dbReference>
<dbReference type="PANTHER" id="PTHR42714">
    <property type="entry name" value="TRNA MODIFICATION GTPASE GTPBP3"/>
    <property type="match status" value="1"/>
</dbReference>
<feature type="binding site" evidence="7">
    <location>
        <position position="248"/>
    </location>
    <ligand>
        <name>Mg(2+)</name>
        <dbReference type="ChEBI" id="CHEBI:18420"/>
    </ligand>
</feature>
<dbReference type="SUPFAM" id="SSF103025">
    <property type="entry name" value="Folate-binding domain"/>
    <property type="match status" value="1"/>
</dbReference>
<keyword evidence="3 7" id="KW-0547">Nucleotide-binding</keyword>
<dbReference type="Pfam" id="PF12631">
    <property type="entry name" value="MnmE_helical"/>
    <property type="match status" value="1"/>
</dbReference>
<dbReference type="GO" id="GO:0005737">
    <property type="term" value="C:cytoplasm"/>
    <property type="evidence" value="ECO:0007669"/>
    <property type="project" value="UniProtKB-SubCell"/>
</dbReference>
<feature type="domain" description="GTP-binding protein TrmE N-terminal" evidence="9">
    <location>
        <begin position="4"/>
        <end position="117"/>
    </location>
</feature>
<dbReference type="OrthoDB" id="9805918at2"/>
<evidence type="ECO:0000259" key="8">
    <source>
        <dbReference type="Pfam" id="PF01926"/>
    </source>
</evidence>
<feature type="binding site" evidence="7">
    <location>
        <begin position="242"/>
        <end position="248"/>
    </location>
    <ligand>
        <name>GTP</name>
        <dbReference type="ChEBI" id="CHEBI:37565"/>
    </ligand>
</feature>
<evidence type="ECO:0000256" key="6">
    <source>
        <dbReference type="ARBA" id="ARBA00023134"/>
    </source>
</evidence>
<dbReference type="AlphaFoldDB" id="A0A844XSL8"/>
<dbReference type="GO" id="GO:0005525">
    <property type="term" value="F:GTP binding"/>
    <property type="evidence" value="ECO:0007669"/>
    <property type="project" value="UniProtKB-UniRule"/>
</dbReference>
<dbReference type="EC" id="3.6.-.-" evidence="7"/>
<comment type="subunit">
    <text evidence="7">Homodimer. Heterotetramer of two MnmE and two MnmG subunits.</text>
</comment>
<dbReference type="Gene3D" id="3.30.1360.120">
    <property type="entry name" value="Probable tRNA modification gtpase trme, domain 1"/>
    <property type="match status" value="1"/>
</dbReference>
<dbReference type="Proteomes" id="UP000448199">
    <property type="component" value="Unassembled WGS sequence"/>
</dbReference>
<reference evidence="11 12" key="1">
    <citation type="submission" date="2019-12" db="EMBL/GenBank/DDBJ databases">
        <title>Genomic-based taxomic classification of the family Erythrobacteraceae.</title>
        <authorList>
            <person name="Xu L."/>
        </authorList>
    </citation>
    <scope>NUCLEOTIDE SEQUENCE [LARGE SCALE GENOMIC DNA]</scope>
    <source>
        <strain evidence="11 12">DSM 17792</strain>
    </source>
</reference>
<evidence type="ECO:0000256" key="5">
    <source>
        <dbReference type="ARBA" id="ARBA00022958"/>
    </source>
</evidence>
<feature type="domain" description="MnmE helical" evidence="10">
    <location>
        <begin position="121"/>
        <end position="421"/>
    </location>
</feature>
<dbReference type="GO" id="GO:0046872">
    <property type="term" value="F:metal ion binding"/>
    <property type="evidence" value="ECO:0007669"/>
    <property type="project" value="UniProtKB-KW"/>
</dbReference>
<dbReference type="InterPro" id="IPR027417">
    <property type="entry name" value="P-loop_NTPase"/>
</dbReference>
<comment type="function">
    <text evidence="7">Exhibits a very high intrinsic GTPase hydrolysis rate. Involved in the addition of a carboxymethylaminomethyl (cmnm) group at the wobble position (U34) of certain tRNAs, forming tRNA-cmnm(5)s(2)U34.</text>
</comment>
<dbReference type="HAMAP" id="MF_00379">
    <property type="entry name" value="GTPase_MnmE"/>
    <property type="match status" value="1"/>
</dbReference>